<dbReference type="InterPro" id="IPR001697">
    <property type="entry name" value="Pyr_Knase"/>
</dbReference>
<proteinExistence type="inferred from homology"/>
<evidence type="ECO:0000256" key="4">
    <source>
        <dbReference type="ARBA" id="ARBA00022679"/>
    </source>
</evidence>
<evidence type="ECO:0000256" key="7">
    <source>
        <dbReference type="ARBA" id="ARBA00022777"/>
    </source>
</evidence>
<dbReference type="Gene3D" id="3.20.20.60">
    <property type="entry name" value="Phosphoenolpyruvate-binding domains"/>
    <property type="match status" value="1"/>
</dbReference>
<dbReference type="SUPFAM" id="SSF50800">
    <property type="entry name" value="PK beta-barrel domain-like"/>
    <property type="match status" value="1"/>
</dbReference>
<dbReference type="InterPro" id="IPR015793">
    <property type="entry name" value="Pyrv_Knase_brl"/>
</dbReference>
<dbReference type="InterPro" id="IPR040442">
    <property type="entry name" value="Pyrv_kinase-like_dom_sf"/>
</dbReference>
<evidence type="ECO:0000256" key="10">
    <source>
        <dbReference type="ARBA" id="ARBA00023152"/>
    </source>
</evidence>
<dbReference type="GO" id="GO:0030955">
    <property type="term" value="F:potassium ion binding"/>
    <property type="evidence" value="ECO:0007669"/>
    <property type="project" value="InterPro"/>
</dbReference>
<dbReference type="GO" id="GO:0000287">
    <property type="term" value="F:magnesium ion binding"/>
    <property type="evidence" value="ECO:0007669"/>
    <property type="project" value="InterPro"/>
</dbReference>
<evidence type="ECO:0000256" key="1">
    <source>
        <dbReference type="ARBA" id="ARBA00004997"/>
    </source>
</evidence>
<name>A0A1I2VPE7_9BACT</name>
<dbReference type="RefSeq" id="WP_092792588.1">
    <property type="nucleotide sequence ID" value="NZ_FOPC01000010.1"/>
</dbReference>
<keyword evidence="15" id="KW-1185">Reference proteome</keyword>
<dbReference type="STRING" id="435880.SAMN04487988_11019"/>
<dbReference type="EC" id="2.7.1.40" evidence="3 12"/>
<evidence type="ECO:0000256" key="11">
    <source>
        <dbReference type="ARBA" id="ARBA00023317"/>
    </source>
</evidence>
<keyword evidence="6" id="KW-0547">Nucleotide-binding</keyword>
<keyword evidence="9 12" id="KW-0460">Magnesium</keyword>
<evidence type="ECO:0000313" key="14">
    <source>
        <dbReference type="EMBL" id="SFG90137.1"/>
    </source>
</evidence>
<keyword evidence="5" id="KW-0479">Metal-binding</keyword>
<keyword evidence="4 12" id="KW-0808">Transferase</keyword>
<organism evidence="14 15">
    <name type="scientific">Algoriphagus hitonicola</name>
    <dbReference type="NCBI Taxonomy" id="435880"/>
    <lineage>
        <taxon>Bacteria</taxon>
        <taxon>Pseudomonadati</taxon>
        <taxon>Bacteroidota</taxon>
        <taxon>Cytophagia</taxon>
        <taxon>Cytophagales</taxon>
        <taxon>Cyclobacteriaceae</taxon>
        <taxon>Algoriphagus</taxon>
    </lineage>
</organism>
<dbReference type="PRINTS" id="PR01050">
    <property type="entry name" value="PYRUVTKNASE"/>
</dbReference>
<dbReference type="UniPathway" id="UPA00109">
    <property type="reaction ID" value="UER00188"/>
</dbReference>
<evidence type="ECO:0000259" key="13">
    <source>
        <dbReference type="Pfam" id="PF00224"/>
    </source>
</evidence>
<evidence type="ECO:0000256" key="8">
    <source>
        <dbReference type="ARBA" id="ARBA00022840"/>
    </source>
</evidence>
<dbReference type="InterPro" id="IPR015813">
    <property type="entry name" value="Pyrv/PenolPyrv_kinase-like_dom"/>
</dbReference>
<evidence type="ECO:0000256" key="9">
    <source>
        <dbReference type="ARBA" id="ARBA00022842"/>
    </source>
</evidence>
<evidence type="ECO:0000256" key="12">
    <source>
        <dbReference type="RuleBase" id="RU000504"/>
    </source>
</evidence>
<dbReference type="GO" id="GO:0004743">
    <property type="term" value="F:pyruvate kinase activity"/>
    <property type="evidence" value="ECO:0007669"/>
    <property type="project" value="UniProtKB-EC"/>
</dbReference>
<comment type="similarity">
    <text evidence="2 12">Belongs to the pyruvate kinase family.</text>
</comment>
<feature type="domain" description="Pyruvate kinase barrel" evidence="13">
    <location>
        <begin position="128"/>
        <end position="446"/>
    </location>
</feature>
<comment type="catalytic activity">
    <reaction evidence="12">
        <text>pyruvate + ATP = phosphoenolpyruvate + ADP + H(+)</text>
        <dbReference type="Rhea" id="RHEA:18157"/>
        <dbReference type="ChEBI" id="CHEBI:15361"/>
        <dbReference type="ChEBI" id="CHEBI:15378"/>
        <dbReference type="ChEBI" id="CHEBI:30616"/>
        <dbReference type="ChEBI" id="CHEBI:58702"/>
        <dbReference type="ChEBI" id="CHEBI:456216"/>
        <dbReference type="EC" id="2.7.1.40"/>
    </reaction>
</comment>
<protein>
    <recommendedName>
        <fullName evidence="3 12">Pyruvate kinase</fullName>
        <ecNumber evidence="3 12">2.7.1.40</ecNumber>
    </recommendedName>
</protein>
<dbReference type="Proteomes" id="UP000199642">
    <property type="component" value="Unassembled WGS sequence"/>
</dbReference>
<dbReference type="PANTHER" id="PTHR11817">
    <property type="entry name" value="PYRUVATE KINASE"/>
    <property type="match status" value="1"/>
</dbReference>
<dbReference type="GO" id="GO:0016301">
    <property type="term" value="F:kinase activity"/>
    <property type="evidence" value="ECO:0007669"/>
    <property type="project" value="UniProtKB-KW"/>
</dbReference>
<comment type="pathway">
    <text evidence="1 12">Carbohydrate degradation; glycolysis; pyruvate from D-glyceraldehyde 3-phosphate: step 5/5.</text>
</comment>
<evidence type="ECO:0000313" key="15">
    <source>
        <dbReference type="Proteomes" id="UP000199642"/>
    </source>
</evidence>
<keyword evidence="11 14" id="KW-0670">Pyruvate</keyword>
<accession>A0A1I2VPE7</accession>
<keyword evidence="10 12" id="KW-0324">Glycolysis</keyword>
<keyword evidence="8" id="KW-0067">ATP-binding</keyword>
<sequence length="493" mass="55449">METGLNQLKSELDDLDCEMIEEVEKRISEAGEIEPRNYNSWKNLIHYLTLRNADRRDLQLSLHNAGLSALSNSESHVRFQLQAIQRRLGKSYAHKDLATCTYPFAKAILEENVNRLFGQQKSKSHHVMVTLDGQNGTNAEEIADFMKRGMRIARINLAHDSEQDWLAIIQAIRQAEQMNNGSCKIYMDLAGPKIRTQFLGMQVDESALKIDKGGCFYLTDDAEGLDQSKLVMISPTETSILPFLKKGERVLIDDGKIQGIIERKISDFRVEVRVTHIFKKKPTVKPGKGINFPDSKLKIDPLTDYDLKVLPFAVKHADLIGYSFVNRPKDLAHLMEEMRKISEEIPPAILKIETALAVTNLPALLIEGMKMPFVGVMIARGDLAVEVGFERMSEVQDEILWICEAAHVPVIWATQVMESLHKSGLATRAEITDASKATLAECIMINKGAHTAAVLESLAEIAKRMEGHRDKKRYTFRALSIAQRFLSKKSGPL</sequence>
<dbReference type="GO" id="GO:0005524">
    <property type="term" value="F:ATP binding"/>
    <property type="evidence" value="ECO:0007669"/>
    <property type="project" value="UniProtKB-KW"/>
</dbReference>
<dbReference type="Gene3D" id="2.40.33.10">
    <property type="entry name" value="PK beta-barrel domain-like"/>
    <property type="match status" value="1"/>
</dbReference>
<dbReference type="InterPro" id="IPR015806">
    <property type="entry name" value="Pyrv_Knase_insert_dom_sf"/>
</dbReference>
<dbReference type="OrthoDB" id="9812123at2"/>
<reference evidence="15" key="1">
    <citation type="submission" date="2016-10" db="EMBL/GenBank/DDBJ databases">
        <authorList>
            <person name="Varghese N."/>
            <person name="Submissions S."/>
        </authorList>
    </citation>
    <scope>NUCLEOTIDE SEQUENCE [LARGE SCALE GENOMIC DNA]</scope>
    <source>
        <strain evidence="15">DSM 19315</strain>
    </source>
</reference>
<dbReference type="InterPro" id="IPR011037">
    <property type="entry name" value="Pyrv_Knase-like_insert_dom_sf"/>
</dbReference>
<evidence type="ECO:0000256" key="5">
    <source>
        <dbReference type="ARBA" id="ARBA00022723"/>
    </source>
</evidence>
<dbReference type="AlphaFoldDB" id="A0A1I2VPE7"/>
<evidence type="ECO:0000256" key="6">
    <source>
        <dbReference type="ARBA" id="ARBA00022741"/>
    </source>
</evidence>
<dbReference type="EMBL" id="FOPC01000010">
    <property type="protein sequence ID" value="SFG90137.1"/>
    <property type="molecule type" value="Genomic_DNA"/>
</dbReference>
<keyword evidence="7 12" id="KW-0418">Kinase</keyword>
<dbReference type="SUPFAM" id="SSF51621">
    <property type="entry name" value="Phosphoenolpyruvate/pyruvate domain"/>
    <property type="match status" value="1"/>
</dbReference>
<evidence type="ECO:0000256" key="2">
    <source>
        <dbReference type="ARBA" id="ARBA00008663"/>
    </source>
</evidence>
<gene>
    <name evidence="14" type="ORF">SAMN04487988_11019</name>
</gene>
<evidence type="ECO:0000256" key="3">
    <source>
        <dbReference type="ARBA" id="ARBA00012142"/>
    </source>
</evidence>
<dbReference type="Pfam" id="PF00224">
    <property type="entry name" value="PK"/>
    <property type="match status" value="1"/>
</dbReference>